<sequence>MKYDLELVEKLVANGILVQKKYKEENYLEYIYNSRFFENNYFIKIENINDLKELNKICKTYNLYKNICIEMTFETDEYHFENFNLFIRNSSTLKLKNNKNFFVKKYNDCKQIHDYPEELLFLFGMFPSLQVTFGFFKTMLSNKDICQEFNESKISIYNNIRDEYKAVLERDE</sequence>
<evidence type="ECO:0000313" key="2">
    <source>
        <dbReference type="Proteomes" id="UP001317613"/>
    </source>
</evidence>
<protein>
    <submittedName>
        <fullName evidence="1">Uncharacterized protein</fullName>
    </submittedName>
</protein>
<organism evidence="1 2">
    <name type="scientific">Enterococcus faecalis</name>
    <name type="common">Streptococcus faecalis</name>
    <dbReference type="NCBI Taxonomy" id="1351"/>
    <lineage>
        <taxon>Bacteria</taxon>
        <taxon>Bacillati</taxon>
        <taxon>Bacillota</taxon>
        <taxon>Bacilli</taxon>
        <taxon>Lactobacillales</taxon>
        <taxon>Enterococcaceae</taxon>
        <taxon>Enterococcus</taxon>
    </lineage>
</organism>
<dbReference type="Proteomes" id="UP001317613">
    <property type="component" value="Chromosome"/>
</dbReference>
<name>A0AC59HS15_ENTFL</name>
<evidence type="ECO:0000313" key="1">
    <source>
        <dbReference type="EMBL" id="BDQ62422.1"/>
    </source>
</evidence>
<gene>
    <name evidence="1" type="ORF">EfsSVR2332_25000</name>
</gene>
<dbReference type="EMBL" id="AP026729">
    <property type="protein sequence ID" value="BDQ62422.1"/>
    <property type="molecule type" value="Genomic_DNA"/>
</dbReference>
<accession>A0AC59HS15</accession>
<proteinExistence type="predicted"/>
<reference evidence="1" key="1">
    <citation type="submission" date="2022-08" db="EMBL/GenBank/DDBJ databases">
        <title>Molecular epidemiological analysis of five strains of VanD-type vancomycin-resistant Enterococcus faecalis.</title>
        <authorList>
            <person name="Mimura K."/>
            <person name="Hashimoto Y."/>
            <person name="Tomita H."/>
        </authorList>
    </citation>
    <scope>NUCLEOTIDE SEQUENCE</scope>
    <source>
        <strain evidence="1">SVR2332</strain>
    </source>
</reference>